<evidence type="ECO:0000256" key="4">
    <source>
        <dbReference type="SAM" id="MobiDB-lite"/>
    </source>
</evidence>
<sequence length="113" mass="12817">MDWLQKYYLDSGGARAVHRSKRGGLRYRGSNVDNDNRSKDVHDGMVVDTESQSGEDVDDTKERVCCICMDESRTVHTVFLNCRHMVCCDICARAVEKCPVCRAPIVNLLQVYT</sequence>
<dbReference type="InterPro" id="IPR001841">
    <property type="entry name" value="Znf_RING"/>
</dbReference>
<dbReference type="PROSITE" id="PS50089">
    <property type="entry name" value="ZF_RING_2"/>
    <property type="match status" value="1"/>
</dbReference>
<dbReference type="EMBL" id="GBHO01009112">
    <property type="protein sequence ID" value="JAG34492.1"/>
    <property type="molecule type" value="Transcribed_RNA"/>
</dbReference>
<evidence type="ECO:0000313" key="6">
    <source>
        <dbReference type="EMBL" id="JAG34492.1"/>
    </source>
</evidence>
<evidence type="ECO:0000259" key="5">
    <source>
        <dbReference type="PROSITE" id="PS50089"/>
    </source>
</evidence>
<dbReference type="InterPro" id="IPR051728">
    <property type="entry name" value="RING-FYVE_E3_ubiquitin-ligase"/>
</dbReference>
<name>A0A0A9YN57_LYGHE</name>
<keyword evidence="1 3" id="KW-0863">Zinc-finger</keyword>
<feature type="domain" description="RING-type" evidence="5">
    <location>
        <begin position="65"/>
        <end position="102"/>
    </location>
</feature>
<reference evidence="6" key="1">
    <citation type="journal article" date="2014" name="PLoS ONE">
        <title>Transcriptome-Based Identification of ABC Transporters in the Western Tarnished Plant Bug Lygus hesperus.</title>
        <authorList>
            <person name="Hull J.J."/>
            <person name="Chaney K."/>
            <person name="Geib S.M."/>
            <person name="Fabrick J.A."/>
            <person name="Brent C.S."/>
            <person name="Walsh D."/>
            <person name="Lavine L.C."/>
        </authorList>
    </citation>
    <scope>NUCLEOTIDE SEQUENCE</scope>
</reference>
<keyword evidence="2" id="KW-0862">Zinc</keyword>
<evidence type="ECO:0000256" key="3">
    <source>
        <dbReference type="PROSITE-ProRule" id="PRU00175"/>
    </source>
</evidence>
<feature type="compositionally biased region" description="Basic and acidic residues" evidence="4">
    <location>
        <begin position="34"/>
        <end position="45"/>
    </location>
</feature>
<proteinExistence type="predicted"/>
<dbReference type="PANTHER" id="PTHR14879">
    <property type="entry name" value="CASPASE REGULATOR, RING FINGER DOMAIN-CONTAINING"/>
    <property type="match status" value="1"/>
</dbReference>
<accession>A0A0A9YN57</accession>
<keyword evidence="1 3" id="KW-0479">Metal-binding</keyword>
<dbReference type="SUPFAM" id="SSF57850">
    <property type="entry name" value="RING/U-box"/>
    <property type="match status" value="1"/>
</dbReference>
<evidence type="ECO:0000256" key="1">
    <source>
        <dbReference type="ARBA" id="ARBA00022771"/>
    </source>
</evidence>
<protein>
    <submittedName>
        <fullName evidence="6">E3 ubiquitin-protein ligase cblA</fullName>
    </submittedName>
</protein>
<dbReference type="InterPro" id="IPR013083">
    <property type="entry name" value="Znf_RING/FYVE/PHD"/>
</dbReference>
<dbReference type="PANTHER" id="PTHR14879:SF5">
    <property type="entry name" value="RING-TYPE DOMAIN-CONTAINING PROTEIN"/>
    <property type="match status" value="1"/>
</dbReference>
<organism evidence="6">
    <name type="scientific">Lygus hesperus</name>
    <name type="common">Western plant bug</name>
    <dbReference type="NCBI Taxonomy" id="30085"/>
    <lineage>
        <taxon>Eukaryota</taxon>
        <taxon>Metazoa</taxon>
        <taxon>Ecdysozoa</taxon>
        <taxon>Arthropoda</taxon>
        <taxon>Hexapoda</taxon>
        <taxon>Insecta</taxon>
        <taxon>Pterygota</taxon>
        <taxon>Neoptera</taxon>
        <taxon>Paraneoptera</taxon>
        <taxon>Hemiptera</taxon>
        <taxon>Heteroptera</taxon>
        <taxon>Panheteroptera</taxon>
        <taxon>Cimicomorpha</taxon>
        <taxon>Miridae</taxon>
        <taxon>Mirini</taxon>
        <taxon>Lygus</taxon>
    </lineage>
</organism>
<dbReference type="Pfam" id="PF13920">
    <property type="entry name" value="zf-C3HC4_3"/>
    <property type="match status" value="1"/>
</dbReference>
<dbReference type="Gene3D" id="3.30.40.10">
    <property type="entry name" value="Zinc/RING finger domain, C3HC4 (zinc finger)"/>
    <property type="match status" value="1"/>
</dbReference>
<reference evidence="6" key="2">
    <citation type="submission" date="2014-07" db="EMBL/GenBank/DDBJ databases">
        <authorList>
            <person name="Hull J."/>
        </authorList>
    </citation>
    <scope>NUCLEOTIDE SEQUENCE</scope>
</reference>
<gene>
    <name evidence="6" type="primary">cblA-1</name>
    <name evidence="6" type="ORF">CM83_4531</name>
</gene>
<evidence type="ECO:0000256" key="2">
    <source>
        <dbReference type="ARBA" id="ARBA00022833"/>
    </source>
</evidence>
<dbReference type="AlphaFoldDB" id="A0A0A9YN57"/>
<feature type="region of interest" description="Disordered" evidence="4">
    <location>
        <begin position="25"/>
        <end position="59"/>
    </location>
</feature>
<dbReference type="GO" id="GO:0008270">
    <property type="term" value="F:zinc ion binding"/>
    <property type="evidence" value="ECO:0007669"/>
    <property type="project" value="UniProtKB-KW"/>
</dbReference>